<reference evidence="1 2" key="1">
    <citation type="submission" date="2016-10" db="EMBL/GenBank/DDBJ databases">
        <authorList>
            <person name="de Groot N.N."/>
        </authorList>
    </citation>
    <scope>NUCLEOTIDE SEQUENCE [LARGE SCALE GENOMIC DNA]</scope>
    <source>
        <strain evidence="1 2">S137</strain>
    </source>
</reference>
<evidence type="ECO:0000313" key="2">
    <source>
        <dbReference type="Proteomes" id="UP000182412"/>
    </source>
</evidence>
<dbReference type="Proteomes" id="UP000182412">
    <property type="component" value="Unassembled WGS sequence"/>
</dbReference>
<proteinExistence type="predicted"/>
<dbReference type="AlphaFoldDB" id="A0A1H0P744"/>
<dbReference type="RefSeq" id="WP_176756705.1">
    <property type="nucleotide sequence ID" value="NZ_FNJQ01000004.1"/>
</dbReference>
<organism evidence="1 2">
    <name type="scientific">Selenomonas ruminantium</name>
    <dbReference type="NCBI Taxonomy" id="971"/>
    <lineage>
        <taxon>Bacteria</taxon>
        <taxon>Bacillati</taxon>
        <taxon>Bacillota</taxon>
        <taxon>Negativicutes</taxon>
        <taxon>Selenomonadales</taxon>
        <taxon>Selenomonadaceae</taxon>
        <taxon>Selenomonas</taxon>
    </lineage>
</organism>
<accession>A0A1H0P744</accession>
<dbReference type="EMBL" id="FNJQ01000004">
    <property type="protein sequence ID" value="SDP00803.1"/>
    <property type="molecule type" value="Genomic_DNA"/>
</dbReference>
<gene>
    <name evidence="1" type="ORF">SAMN05216366_104140</name>
</gene>
<name>A0A1H0P744_SELRU</name>
<sequence>MSGLRLSALRLAKYSNTPIGWFLKLPVGEFYAWMEVIGSEIKRENDEIDKAAKK</sequence>
<protein>
    <submittedName>
        <fullName evidence="1">Uncharacterized protein</fullName>
    </submittedName>
</protein>
<evidence type="ECO:0000313" key="1">
    <source>
        <dbReference type="EMBL" id="SDP00803.1"/>
    </source>
</evidence>